<dbReference type="RefSeq" id="WP_311770369.1">
    <property type="nucleotide sequence ID" value="NZ_JACHBT010000019.1"/>
</dbReference>
<dbReference type="GO" id="GO:0005886">
    <property type="term" value="C:plasma membrane"/>
    <property type="evidence" value="ECO:0007669"/>
    <property type="project" value="UniProtKB-SubCell"/>
</dbReference>
<keyword evidence="1" id="KW-0223">Dioxygenase</keyword>
<feature type="transmembrane region" description="Helical" evidence="1">
    <location>
        <begin position="164"/>
        <end position="187"/>
    </location>
</feature>
<evidence type="ECO:0000313" key="2">
    <source>
        <dbReference type="EMBL" id="MBB6506195.1"/>
    </source>
</evidence>
<comment type="function">
    <text evidence="1">Catalyzes the cleavage of beta-carotene at its central double bond (15,15') to yield two molecules of all-trans-retinal.</text>
</comment>
<organism evidence="2 3">
    <name type="scientific">Sphingomonas endophytica</name>
    <dbReference type="NCBI Taxonomy" id="869719"/>
    <lineage>
        <taxon>Bacteria</taxon>
        <taxon>Pseudomonadati</taxon>
        <taxon>Pseudomonadota</taxon>
        <taxon>Alphaproteobacteria</taxon>
        <taxon>Sphingomonadales</taxon>
        <taxon>Sphingomonadaceae</taxon>
        <taxon>Sphingomonas</taxon>
    </lineage>
</organism>
<feature type="transmembrane region" description="Helical" evidence="1">
    <location>
        <begin position="238"/>
        <end position="259"/>
    </location>
</feature>
<dbReference type="GO" id="GO:0016121">
    <property type="term" value="P:carotene catabolic process"/>
    <property type="evidence" value="ECO:0007669"/>
    <property type="project" value="UniProtKB-UniRule"/>
</dbReference>
<dbReference type="GO" id="GO:0010436">
    <property type="term" value="F:carotenoid dioxygenase activity"/>
    <property type="evidence" value="ECO:0007669"/>
    <property type="project" value="UniProtKB-UniRule"/>
</dbReference>
<keyword evidence="1" id="KW-0472">Membrane</keyword>
<reference evidence="2 3" key="2">
    <citation type="submission" date="2020-08" db="EMBL/GenBank/DDBJ databases">
        <authorList>
            <person name="Partida-Martinez L."/>
            <person name="Huntemann M."/>
            <person name="Clum A."/>
            <person name="Wang J."/>
            <person name="Palaniappan K."/>
            <person name="Ritter S."/>
            <person name="Chen I.-M."/>
            <person name="Stamatis D."/>
            <person name="Reddy T."/>
            <person name="O'Malley R."/>
            <person name="Daum C."/>
            <person name="Shapiro N."/>
            <person name="Ivanova N."/>
            <person name="Kyrpides N."/>
            <person name="Woyke T."/>
        </authorList>
    </citation>
    <scope>NUCLEOTIDE SEQUENCE [LARGE SCALE GENOMIC DNA]</scope>
    <source>
        <strain evidence="2 3">AS3.13</strain>
    </source>
</reference>
<comment type="similarity">
    <text evidence="1">Belongs to the Brp/Blh beta-carotene diooxygenase family.</text>
</comment>
<keyword evidence="1" id="KW-1133">Transmembrane helix</keyword>
<evidence type="ECO:0000256" key="1">
    <source>
        <dbReference type="HAMAP-Rule" id="MF_02093"/>
    </source>
</evidence>
<feature type="transmembrane region" description="Helical" evidence="1">
    <location>
        <begin position="25"/>
        <end position="46"/>
    </location>
</feature>
<dbReference type="EMBL" id="JACHBT010000019">
    <property type="protein sequence ID" value="MBB6506195.1"/>
    <property type="molecule type" value="Genomic_DNA"/>
</dbReference>
<keyword evidence="1" id="KW-0479">Metal-binding</keyword>
<keyword evidence="1" id="KW-1003">Cell membrane</keyword>
<comment type="caution">
    <text evidence="2">The sequence shown here is derived from an EMBL/GenBank/DDBJ whole genome shotgun (WGS) entry which is preliminary data.</text>
</comment>
<dbReference type="GO" id="GO:0005506">
    <property type="term" value="F:iron ion binding"/>
    <property type="evidence" value="ECO:0007669"/>
    <property type="project" value="UniProtKB-UniRule"/>
</dbReference>
<comment type="caution">
    <text evidence="1">Lacks conserved residue(s) required for the propagation of feature annotation.</text>
</comment>
<comment type="catalytic activity">
    <reaction evidence="1">
        <text>all-trans-beta-carotene + O2 = 2 all-trans-retinal</text>
        <dbReference type="Rhea" id="RHEA:32887"/>
        <dbReference type="ChEBI" id="CHEBI:15379"/>
        <dbReference type="ChEBI" id="CHEBI:17579"/>
        <dbReference type="ChEBI" id="CHEBI:17898"/>
        <dbReference type="EC" id="1.13.11.63"/>
    </reaction>
</comment>
<comment type="cofactor">
    <cofactor evidence="1">
        <name>Fe(2+)</name>
        <dbReference type="ChEBI" id="CHEBI:29033"/>
    </cofactor>
</comment>
<name>A0A7X0MQJ6_9SPHN</name>
<sequence>MTRGIALLIAGAVAAAFAPLPVQLAFAILGIGVVGMAHGAGDLAVVAPARRRMFLIVYALVSVTTLLWWTMDPAVALPAFLVASAVHFGIEDGAGDQPIERIACGVVLVAGPATFYAPAYAVLLRTAGGASSTLPSYTPFVAMAGGAAGAVLLALAWQRRDRHLAGGVAALLLMPPLIGFTLGFLILHALPQTTERRDRLGYADTTSYLRAVAPVFGGAILLAALVVALLLRFDPSGVRGLFAGIAALAVPHLLVTPWFEGNAIRRRPAAEARIGGYATARGSGPRP</sequence>
<feature type="transmembrane region" description="Helical" evidence="1">
    <location>
        <begin position="53"/>
        <end position="69"/>
    </location>
</feature>
<dbReference type="GO" id="GO:0003834">
    <property type="term" value="F:beta-carotene 15,15'-dioxygenase activity"/>
    <property type="evidence" value="ECO:0007669"/>
    <property type="project" value="UniProtKB-EC"/>
</dbReference>
<keyword evidence="1" id="KW-0560">Oxidoreductase</keyword>
<accession>A0A7X0MQJ6</accession>
<dbReference type="EC" id="1.13.11.63" evidence="1"/>
<dbReference type="Pfam" id="PF15461">
    <property type="entry name" value="BCD"/>
    <property type="match status" value="1"/>
</dbReference>
<evidence type="ECO:0000313" key="3">
    <source>
        <dbReference type="Proteomes" id="UP000522313"/>
    </source>
</evidence>
<proteinExistence type="inferred from homology"/>
<dbReference type="AlphaFoldDB" id="A0A7X0MQJ6"/>
<gene>
    <name evidence="2" type="ORF">F4693_003192</name>
</gene>
<reference evidence="2 3" key="1">
    <citation type="submission" date="2020-08" db="EMBL/GenBank/DDBJ databases">
        <title>The Agave Microbiome: Exploring the role of microbial communities in plant adaptations to desert environments.</title>
        <authorList>
            <person name="Partida-Martinez L.P."/>
        </authorList>
    </citation>
    <scope>NUCLEOTIDE SEQUENCE [LARGE SCALE GENOMIC DNA]</scope>
    <source>
        <strain evidence="2 3">AS3.13</strain>
    </source>
</reference>
<dbReference type="GO" id="GO:0004497">
    <property type="term" value="F:monooxygenase activity"/>
    <property type="evidence" value="ECO:0007669"/>
    <property type="project" value="UniProtKB-KW"/>
</dbReference>
<keyword evidence="1" id="KW-0812">Transmembrane</keyword>
<feature type="transmembrane region" description="Helical" evidence="1">
    <location>
        <begin position="136"/>
        <end position="157"/>
    </location>
</feature>
<comment type="subcellular location">
    <subcellularLocation>
        <location evidence="1">Cell membrane</location>
        <topology evidence="1">Multi-pass membrane protein</topology>
    </subcellularLocation>
</comment>
<keyword evidence="2" id="KW-0503">Monooxygenase</keyword>
<feature type="transmembrane region" description="Helical" evidence="1">
    <location>
        <begin position="102"/>
        <end position="124"/>
    </location>
</feature>
<dbReference type="Proteomes" id="UP000522313">
    <property type="component" value="Unassembled WGS sequence"/>
</dbReference>
<dbReference type="HAMAP" id="MF_02093">
    <property type="entry name" value="Beta_carotene_diox"/>
    <property type="match status" value="1"/>
</dbReference>
<dbReference type="InterPro" id="IPR022270">
    <property type="entry name" value="Blh_diox"/>
</dbReference>
<keyword evidence="1" id="KW-0408">Iron</keyword>
<protein>
    <recommendedName>
        <fullName evidence="1">Probable beta-carotene 15,15'-dioxygenase</fullName>
        <ecNumber evidence="1">1.13.11.63</ecNumber>
    </recommendedName>
</protein>
<feature type="transmembrane region" description="Helical" evidence="1">
    <location>
        <begin position="207"/>
        <end position="231"/>
    </location>
</feature>